<proteinExistence type="predicted"/>
<accession>A0AAU7VTI3</accession>
<gene>
    <name evidence="1" type="ORF">ABS642_17885</name>
</gene>
<reference evidence="1" key="1">
    <citation type="submission" date="2024-06" db="EMBL/GenBank/DDBJ databases">
        <title>Draft genome sequence of Microbacterium sp. strain A8/3-1, isolated from Oxytropis tragacanthoides Fisch. ex DC. Root nodules in the Altai region of Russia.</title>
        <authorList>
            <person name="Sazanova A."/>
            <person name="Guro P."/>
            <person name="Kuznetsova I."/>
            <person name="Belimov A."/>
            <person name="Safronova V."/>
        </authorList>
    </citation>
    <scope>NUCLEOTIDE SEQUENCE</scope>
    <source>
        <strain evidence="1">A8/3-1</strain>
    </source>
</reference>
<dbReference type="PANTHER" id="PTHR37315:SF1">
    <property type="entry name" value="UPF0311 PROTEIN BLR7842"/>
    <property type="match status" value="1"/>
</dbReference>
<protein>
    <submittedName>
        <fullName evidence="1">DUF3237 domain-containing protein</fullName>
    </submittedName>
</protein>
<dbReference type="EMBL" id="CP158357">
    <property type="protein sequence ID" value="XBX77767.1"/>
    <property type="molecule type" value="Genomic_DNA"/>
</dbReference>
<name>A0AAU7VTI3_9MICO</name>
<dbReference type="Pfam" id="PF11578">
    <property type="entry name" value="DUF3237"/>
    <property type="match status" value="1"/>
</dbReference>
<dbReference type="Gene3D" id="2.40.160.20">
    <property type="match status" value="1"/>
</dbReference>
<evidence type="ECO:0000313" key="1">
    <source>
        <dbReference type="EMBL" id="XBX77767.1"/>
    </source>
</evidence>
<organism evidence="1">
    <name type="scientific">Microbacterium sp. A8/3-1</name>
    <dbReference type="NCBI Taxonomy" id="3160749"/>
    <lineage>
        <taxon>Bacteria</taxon>
        <taxon>Bacillati</taxon>
        <taxon>Actinomycetota</taxon>
        <taxon>Actinomycetes</taxon>
        <taxon>Micrococcales</taxon>
        <taxon>Microbacteriaceae</taxon>
        <taxon>Microbacterium</taxon>
    </lineage>
</organism>
<dbReference type="AlphaFoldDB" id="A0AAU7VTI3"/>
<dbReference type="PANTHER" id="PTHR37315">
    <property type="entry name" value="UPF0311 PROTEIN BLR7842"/>
    <property type="match status" value="1"/>
</dbReference>
<sequence length="155" mass="17126">MTAPEPMTPALEYCFELQVDVTAPRRIGRGAGGQLHFTPITGGRLTGPRAEGTVLPGGGDWWVDHGTTTQLDARYLVEIDGHVVDVVNRGYWRANAAAIERFEAGEAPGEEDLYYRTAFVFQTDAADLRWLAESQFIGYARPGDDQVVIRVFRVV</sequence>
<dbReference type="RefSeq" id="WP_350351189.1">
    <property type="nucleotide sequence ID" value="NZ_CP158357.1"/>
</dbReference>
<dbReference type="InterPro" id="IPR020915">
    <property type="entry name" value="UPF0311"/>
</dbReference>